<evidence type="ECO:0000313" key="1">
    <source>
        <dbReference type="EnsemblMetazoa" id="GPPI009412-PA"/>
    </source>
</evidence>
<accession>A0A1B0AUT4</accession>
<protein>
    <submittedName>
        <fullName evidence="1">Uncharacterized protein</fullName>
    </submittedName>
</protein>
<dbReference type="VEuPathDB" id="VectorBase:GPPI009412"/>
<dbReference type="EMBL" id="JXJN01003724">
    <property type="status" value="NOT_ANNOTATED_CDS"/>
    <property type="molecule type" value="Genomic_DNA"/>
</dbReference>
<sequence length="237" mass="26170">MQASASSAFFVPHTKSTAFLQISFTILEPFSSNKESAISIWVNTLRNVNAIPPAIIMSFTLSNICMIMGILSDILAPPSIVRKGFGGLCKTLEKYFNSFAIRKPDARFSKPSPIIELWARWAVPNASLTYTSPNLAKFFRNSLTFSLSAMILSSASRTTGDSLHCNRKREALIKSTNERSVRPSYREKLITAQSAGPRTYNKLCLGSLAFCHDLFSKAQIMSPIAVFGSQCRNGRIV</sequence>
<dbReference type="EnsemblMetazoa" id="GPPI009412-RA">
    <property type="protein sequence ID" value="GPPI009412-PA"/>
    <property type="gene ID" value="GPPI009412"/>
</dbReference>
<dbReference type="AlphaFoldDB" id="A0A1B0AUT4"/>
<reference evidence="1" key="2">
    <citation type="submission" date="2020-05" db="UniProtKB">
        <authorList>
            <consortium name="EnsemblMetazoa"/>
        </authorList>
    </citation>
    <scope>IDENTIFICATION</scope>
    <source>
        <strain evidence="1">IAEA</strain>
    </source>
</reference>
<proteinExistence type="predicted"/>
<keyword evidence="2" id="KW-1185">Reference proteome</keyword>
<organism evidence="1 2">
    <name type="scientific">Glossina palpalis gambiensis</name>
    <dbReference type="NCBI Taxonomy" id="67801"/>
    <lineage>
        <taxon>Eukaryota</taxon>
        <taxon>Metazoa</taxon>
        <taxon>Ecdysozoa</taxon>
        <taxon>Arthropoda</taxon>
        <taxon>Hexapoda</taxon>
        <taxon>Insecta</taxon>
        <taxon>Pterygota</taxon>
        <taxon>Neoptera</taxon>
        <taxon>Endopterygota</taxon>
        <taxon>Diptera</taxon>
        <taxon>Brachycera</taxon>
        <taxon>Muscomorpha</taxon>
        <taxon>Hippoboscoidea</taxon>
        <taxon>Glossinidae</taxon>
        <taxon>Glossina</taxon>
    </lineage>
</organism>
<name>A0A1B0AUT4_9MUSC</name>
<dbReference type="Proteomes" id="UP000092460">
    <property type="component" value="Unassembled WGS sequence"/>
</dbReference>
<evidence type="ECO:0000313" key="2">
    <source>
        <dbReference type="Proteomes" id="UP000092460"/>
    </source>
</evidence>
<reference evidence="2" key="1">
    <citation type="submission" date="2015-01" db="EMBL/GenBank/DDBJ databases">
        <authorList>
            <person name="Aksoy S."/>
            <person name="Warren W."/>
            <person name="Wilson R.K."/>
        </authorList>
    </citation>
    <scope>NUCLEOTIDE SEQUENCE [LARGE SCALE GENOMIC DNA]</scope>
    <source>
        <strain evidence="2">IAEA</strain>
    </source>
</reference>